<feature type="transmembrane region" description="Helical" evidence="7">
    <location>
        <begin position="665"/>
        <end position="686"/>
    </location>
</feature>
<keyword evidence="6 7" id="KW-0472">Membrane</keyword>
<feature type="transmembrane region" description="Helical" evidence="7">
    <location>
        <begin position="729"/>
        <end position="750"/>
    </location>
</feature>
<organism evidence="9 10">
    <name type="scientific">Nocardioides pocheonensis</name>
    <dbReference type="NCBI Taxonomy" id="661485"/>
    <lineage>
        <taxon>Bacteria</taxon>
        <taxon>Bacillati</taxon>
        <taxon>Actinomycetota</taxon>
        <taxon>Actinomycetes</taxon>
        <taxon>Propionibacteriales</taxon>
        <taxon>Nocardioidaceae</taxon>
        <taxon>Nocardioides</taxon>
    </lineage>
</organism>
<feature type="transmembrane region" description="Helical" evidence="7">
    <location>
        <begin position="698"/>
        <end position="723"/>
    </location>
</feature>
<evidence type="ECO:0000256" key="5">
    <source>
        <dbReference type="ARBA" id="ARBA00022989"/>
    </source>
</evidence>
<keyword evidence="4 7" id="KW-0812">Transmembrane</keyword>
<name>A0A3N0GRT1_9ACTN</name>
<evidence type="ECO:0000256" key="6">
    <source>
        <dbReference type="ARBA" id="ARBA00023136"/>
    </source>
</evidence>
<feature type="domain" description="SSD" evidence="8">
    <location>
        <begin position="225"/>
        <end position="357"/>
    </location>
</feature>
<accession>A0A3N0GRT1</accession>
<evidence type="ECO:0000313" key="10">
    <source>
        <dbReference type="Proteomes" id="UP000279994"/>
    </source>
</evidence>
<dbReference type="Proteomes" id="UP000279994">
    <property type="component" value="Unassembled WGS sequence"/>
</dbReference>
<feature type="transmembrane region" description="Helical" evidence="7">
    <location>
        <begin position="375"/>
        <end position="394"/>
    </location>
</feature>
<comment type="similarity">
    <text evidence="2">Belongs to the resistance-nodulation-cell division (RND) (TC 2.A.6) family. MmpL subfamily.</text>
</comment>
<dbReference type="SUPFAM" id="SSF82866">
    <property type="entry name" value="Multidrug efflux transporter AcrB transmembrane domain"/>
    <property type="match status" value="2"/>
</dbReference>
<dbReference type="AlphaFoldDB" id="A0A3N0GRT1"/>
<evidence type="ECO:0000313" key="9">
    <source>
        <dbReference type="EMBL" id="RNM15184.1"/>
    </source>
</evidence>
<proteinExistence type="inferred from homology"/>
<evidence type="ECO:0000256" key="7">
    <source>
        <dbReference type="SAM" id="Phobius"/>
    </source>
</evidence>
<evidence type="ECO:0000256" key="2">
    <source>
        <dbReference type="ARBA" id="ARBA00010157"/>
    </source>
</evidence>
<evidence type="ECO:0000259" key="8">
    <source>
        <dbReference type="PROSITE" id="PS50156"/>
    </source>
</evidence>
<feature type="transmembrane region" description="Helical" evidence="7">
    <location>
        <begin position="21"/>
        <end position="44"/>
    </location>
</feature>
<feature type="transmembrane region" description="Helical" evidence="7">
    <location>
        <begin position="201"/>
        <end position="218"/>
    </location>
</feature>
<comment type="caution">
    <text evidence="9">The sequence shown here is derived from an EMBL/GenBank/DDBJ whole genome shotgun (WGS) entry which is preliminary data.</text>
</comment>
<reference evidence="9 10" key="1">
    <citation type="submission" date="2018-11" db="EMBL/GenBank/DDBJ databases">
        <authorList>
            <person name="Li F."/>
        </authorList>
    </citation>
    <scope>NUCLEOTIDE SEQUENCE [LARGE SCALE GENOMIC DNA]</scope>
    <source>
        <strain evidence="9 10">Gsoil 818</strain>
    </source>
</reference>
<dbReference type="Pfam" id="PF03176">
    <property type="entry name" value="MMPL"/>
    <property type="match status" value="2"/>
</dbReference>
<dbReference type="InterPro" id="IPR050545">
    <property type="entry name" value="Mycobact_MmpL"/>
</dbReference>
<dbReference type="InterPro" id="IPR004869">
    <property type="entry name" value="MMPL_dom"/>
</dbReference>
<feature type="transmembrane region" description="Helical" evidence="7">
    <location>
        <begin position="605"/>
        <end position="622"/>
    </location>
</feature>
<dbReference type="GO" id="GO:0005886">
    <property type="term" value="C:plasma membrane"/>
    <property type="evidence" value="ECO:0007669"/>
    <property type="project" value="UniProtKB-SubCell"/>
</dbReference>
<feature type="transmembrane region" description="Helical" evidence="7">
    <location>
        <begin position="457"/>
        <end position="476"/>
    </location>
</feature>
<dbReference type="PROSITE" id="PS50156">
    <property type="entry name" value="SSD"/>
    <property type="match status" value="1"/>
</dbReference>
<feature type="transmembrane region" description="Helical" evidence="7">
    <location>
        <begin position="629"/>
        <end position="653"/>
    </location>
</feature>
<keyword evidence="10" id="KW-1185">Reference proteome</keyword>
<dbReference type="PANTHER" id="PTHR33406:SF6">
    <property type="entry name" value="MEMBRANE PROTEIN YDGH-RELATED"/>
    <property type="match status" value="1"/>
</dbReference>
<evidence type="ECO:0000256" key="1">
    <source>
        <dbReference type="ARBA" id="ARBA00004651"/>
    </source>
</evidence>
<sequence length="792" mass="84246">MTNTVRLCSNRRMHRQIAGKLTGPVTKWIVLGGTIVLLVVMSSLGSKLNDVKNNEASSWLPGSAESTKVAKELSKDVDPNDIPTLVVYHRASGLTQADLAEIDRQGQEIADIKGVTKTGVLTPNLANLLKAQGKNVPTLISADGQVAYSYFVFNFGKGGWNKIPEPAKEIRKLTKIDGVHVYLGGYGGQASDFASSFEGSHANLLMFSFIVVIIILLITYRSALLWLLPILGAAVSYQMAGGVVYLLAKYTDMVVNDQSQYILGILVIGAGTDYALLLVARYREELRRHEDRHDAMAYALHRSAPAVIASAATVVIGLMCLSFADLNSTASLGPVLAVGVAVTLIVMVTFLPAMLVICGRWVFGPRTDGRRPWTLTAVSMLVGGIAATVLGVVLGGAAVVLAVLGGLSSFLGLLMLIQVGIERWTTVHSRPDFGSVEPTRNGLWARVGSRIAVRPRVVWIGTALVLAIACLGLFKLDAHGLKTEDSFTQTFDSVTAQKLIFAHSLADNSNTVQVVANSDKITEAQTAVTAVDGIGTPTDIKPLGNSGRSWFEASIKEDVSSPEAFDLVRHARSAAHAIPGADAKVGGGAALYLDTKIASDRDNRVIIPIVLVVVFFILMVLLRALLSPLLLMATVVLSFGAALGISSLIFHYIFDFKGADPGFPLFAFVFLVALGIDYNIFLMTRVREETLNHGTRRGSLIALSSTGGVITSAGLVLAATFAVLGTLPFVFLAELGTAVALGVLLDTMIVRSVLVTALNLDLGAKIWWPSKIDNGSATAAPPTAPEHELANV</sequence>
<evidence type="ECO:0000256" key="3">
    <source>
        <dbReference type="ARBA" id="ARBA00022475"/>
    </source>
</evidence>
<protein>
    <recommendedName>
        <fullName evidence="8">SSD domain-containing protein</fullName>
    </recommendedName>
</protein>
<keyword evidence="3" id="KW-1003">Cell membrane</keyword>
<feature type="transmembrane region" description="Helical" evidence="7">
    <location>
        <begin position="400"/>
        <end position="421"/>
    </location>
</feature>
<dbReference type="InterPro" id="IPR000731">
    <property type="entry name" value="SSD"/>
</dbReference>
<keyword evidence="5 7" id="KW-1133">Transmembrane helix</keyword>
<dbReference type="Gene3D" id="1.20.1640.10">
    <property type="entry name" value="Multidrug efflux transporter AcrB transmembrane domain"/>
    <property type="match status" value="2"/>
</dbReference>
<dbReference type="EMBL" id="RJSF01000032">
    <property type="protein sequence ID" value="RNM15184.1"/>
    <property type="molecule type" value="Genomic_DNA"/>
</dbReference>
<feature type="transmembrane region" description="Helical" evidence="7">
    <location>
        <begin position="225"/>
        <end position="248"/>
    </location>
</feature>
<evidence type="ECO:0000256" key="4">
    <source>
        <dbReference type="ARBA" id="ARBA00022692"/>
    </source>
</evidence>
<feature type="transmembrane region" description="Helical" evidence="7">
    <location>
        <begin position="260"/>
        <end position="282"/>
    </location>
</feature>
<feature type="transmembrane region" description="Helical" evidence="7">
    <location>
        <begin position="303"/>
        <end position="324"/>
    </location>
</feature>
<dbReference type="PANTHER" id="PTHR33406">
    <property type="entry name" value="MEMBRANE PROTEIN MJ1562-RELATED"/>
    <property type="match status" value="1"/>
</dbReference>
<feature type="transmembrane region" description="Helical" evidence="7">
    <location>
        <begin position="336"/>
        <end position="363"/>
    </location>
</feature>
<comment type="subcellular location">
    <subcellularLocation>
        <location evidence="1">Cell membrane</location>
        <topology evidence="1">Multi-pass membrane protein</topology>
    </subcellularLocation>
</comment>
<gene>
    <name evidence="9" type="ORF">EFL26_08995</name>
</gene>
<dbReference type="OrthoDB" id="2365435at2"/>